<dbReference type="NCBIfam" id="TIGR03173">
    <property type="entry name" value="pbuX"/>
    <property type="match status" value="1"/>
</dbReference>
<dbReference type="OrthoDB" id="9805749at2"/>
<comment type="similarity">
    <text evidence="2">Belongs to the nucleobase:cation symporter-2 (NCS2) (TC 2.A.40) family.</text>
</comment>
<keyword evidence="5 9" id="KW-0812">Transmembrane</keyword>
<evidence type="ECO:0000256" key="8">
    <source>
        <dbReference type="SAM" id="MobiDB-lite"/>
    </source>
</evidence>
<keyword evidence="3" id="KW-0813">Transport</keyword>
<dbReference type="AlphaFoldDB" id="A0A5E6Z2A8"/>
<evidence type="ECO:0000313" key="10">
    <source>
        <dbReference type="EMBL" id="VVN60086.1"/>
    </source>
</evidence>
<dbReference type="PANTHER" id="PTHR42810">
    <property type="entry name" value="PURINE PERMEASE C1399.01C-RELATED"/>
    <property type="match status" value="1"/>
</dbReference>
<dbReference type="PANTHER" id="PTHR42810:SF4">
    <property type="entry name" value="URIC ACID TRANSPORTER UACT"/>
    <property type="match status" value="1"/>
</dbReference>
<feature type="transmembrane region" description="Helical" evidence="9">
    <location>
        <begin position="380"/>
        <end position="399"/>
    </location>
</feature>
<dbReference type="EMBL" id="CABVHO010000044">
    <property type="protein sequence ID" value="VVN60086.1"/>
    <property type="molecule type" value="Genomic_DNA"/>
</dbReference>
<sequence length="504" mass="52456">MTSTASPRPEDENLGTGANLAYGLQHVLTMYGGIIAVPLIIGQAAGLSSADVGLLIAASLFAGGLATLLQTLGIPFFGCRLPLVQGVSFAGVSTMVAIIGGDGAGGLPVVFGAVIVASVIGLLITPLFSSITKYFPPLVTGIVITTIGLTLMPVTARWAMGGNSQSPDFGSMANIGLAAITLVLVLLLSKLGSASISRLSILLAIVIGTLVATAVGMTDFSRVLEGPLVALPEVLHFGMPEFRLAAILSMLIVIIVTMVETSADILAVGEIIDTKVDAKRLGNGLRADMISSALAPLFGSFTQSAFAQNVGLVAVTGIKSRYVVATGGLILVTLGLLPVMGRLVAAVPTAVLGGAGLVLFGTVAASGIRTLAQVDYRNNMNLIIVATSIGFGMIPIAAPNFYHHFPTWFETIFHSGISSAAIMAILLNLLFNHLRAGNSDQQSVFVAASDRILRSRDISCLNDGDVFRDGKLFDCNGKEVPVVESDEHYEQSPPLRKKSFEQEH</sequence>
<feature type="transmembrane region" description="Helical" evidence="9">
    <location>
        <begin position="53"/>
        <end position="77"/>
    </location>
</feature>
<keyword evidence="4" id="KW-1003">Cell membrane</keyword>
<dbReference type="NCBIfam" id="TIGR00801">
    <property type="entry name" value="ncs2"/>
    <property type="match status" value="1"/>
</dbReference>
<dbReference type="RefSeq" id="WP_150629035.1">
    <property type="nucleotide sequence ID" value="NZ_CABVHO010000044.1"/>
</dbReference>
<evidence type="ECO:0000256" key="2">
    <source>
        <dbReference type="ARBA" id="ARBA00008821"/>
    </source>
</evidence>
<evidence type="ECO:0000256" key="5">
    <source>
        <dbReference type="ARBA" id="ARBA00022692"/>
    </source>
</evidence>
<dbReference type="NCBIfam" id="NF037981">
    <property type="entry name" value="NCS2_1"/>
    <property type="match status" value="1"/>
</dbReference>
<protein>
    <submittedName>
        <fullName evidence="10">Uric acid transporter UacT</fullName>
    </submittedName>
</protein>
<dbReference type="GO" id="GO:0005886">
    <property type="term" value="C:plasma membrane"/>
    <property type="evidence" value="ECO:0007669"/>
    <property type="project" value="UniProtKB-SubCell"/>
</dbReference>
<proteinExistence type="inferred from homology"/>
<evidence type="ECO:0000256" key="9">
    <source>
        <dbReference type="SAM" id="Phobius"/>
    </source>
</evidence>
<keyword evidence="7 9" id="KW-0472">Membrane</keyword>
<dbReference type="Proteomes" id="UP000326437">
    <property type="component" value="Unassembled WGS sequence"/>
</dbReference>
<gene>
    <name evidence="10" type="primary">uacT_1</name>
    <name evidence="10" type="ORF">PS685_03317</name>
</gene>
<name>A0A5E6Z2A8_PSEFL</name>
<evidence type="ECO:0000256" key="4">
    <source>
        <dbReference type="ARBA" id="ARBA00022475"/>
    </source>
</evidence>
<feature type="transmembrane region" description="Helical" evidence="9">
    <location>
        <begin position="201"/>
        <end position="221"/>
    </location>
</feature>
<feature type="transmembrane region" description="Helical" evidence="9">
    <location>
        <begin position="411"/>
        <end position="431"/>
    </location>
</feature>
<feature type="transmembrane region" description="Helical" evidence="9">
    <location>
        <begin position="134"/>
        <end position="159"/>
    </location>
</feature>
<organism evidence="10 11">
    <name type="scientific">Pseudomonas fluorescens</name>
    <dbReference type="NCBI Taxonomy" id="294"/>
    <lineage>
        <taxon>Bacteria</taxon>
        <taxon>Pseudomonadati</taxon>
        <taxon>Pseudomonadota</taxon>
        <taxon>Gammaproteobacteria</taxon>
        <taxon>Pseudomonadales</taxon>
        <taxon>Pseudomonadaceae</taxon>
        <taxon>Pseudomonas</taxon>
    </lineage>
</organism>
<dbReference type="GO" id="GO:0042907">
    <property type="term" value="F:xanthine transmembrane transporter activity"/>
    <property type="evidence" value="ECO:0007669"/>
    <property type="project" value="TreeGrafter"/>
</dbReference>
<feature type="transmembrane region" description="Helical" evidence="9">
    <location>
        <begin position="171"/>
        <end position="189"/>
    </location>
</feature>
<accession>A0A5E6Z2A8</accession>
<feature type="transmembrane region" description="Helical" evidence="9">
    <location>
        <begin position="107"/>
        <end position="128"/>
    </location>
</feature>
<feature type="transmembrane region" description="Helical" evidence="9">
    <location>
        <begin position="83"/>
        <end position="100"/>
    </location>
</feature>
<evidence type="ECO:0000256" key="1">
    <source>
        <dbReference type="ARBA" id="ARBA00004651"/>
    </source>
</evidence>
<dbReference type="InterPro" id="IPR006043">
    <property type="entry name" value="NCS2"/>
</dbReference>
<evidence type="ECO:0000256" key="7">
    <source>
        <dbReference type="ARBA" id="ARBA00023136"/>
    </source>
</evidence>
<dbReference type="InterPro" id="IPR017588">
    <property type="entry name" value="UacT-like"/>
</dbReference>
<feature type="transmembrane region" description="Helical" evidence="9">
    <location>
        <begin position="322"/>
        <end position="340"/>
    </location>
</feature>
<keyword evidence="6 9" id="KW-1133">Transmembrane helix</keyword>
<comment type="subcellular location">
    <subcellularLocation>
        <location evidence="1">Cell membrane</location>
        <topology evidence="1">Multi-pass membrane protein</topology>
    </subcellularLocation>
</comment>
<dbReference type="PROSITE" id="PS01116">
    <property type="entry name" value="XANTH_URACIL_PERMASE"/>
    <property type="match status" value="1"/>
</dbReference>
<reference evidence="10 11" key="1">
    <citation type="submission" date="2019-09" db="EMBL/GenBank/DDBJ databases">
        <authorList>
            <person name="Chandra G."/>
            <person name="Truman W A."/>
        </authorList>
    </citation>
    <scope>NUCLEOTIDE SEQUENCE [LARGE SCALE GENOMIC DNA]</scope>
    <source>
        <strain evidence="10">PS685</strain>
    </source>
</reference>
<feature type="region of interest" description="Disordered" evidence="8">
    <location>
        <begin position="484"/>
        <end position="504"/>
    </location>
</feature>
<evidence type="ECO:0000256" key="3">
    <source>
        <dbReference type="ARBA" id="ARBA00022448"/>
    </source>
</evidence>
<evidence type="ECO:0000313" key="11">
    <source>
        <dbReference type="Proteomes" id="UP000326437"/>
    </source>
</evidence>
<dbReference type="InterPro" id="IPR006042">
    <property type="entry name" value="Xan_ur_permease"/>
</dbReference>
<feature type="transmembrane region" description="Helical" evidence="9">
    <location>
        <begin position="346"/>
        <end position="368"/>
    </location>
</feature>
<dbReference type="Pfam" id="PF00860">
    <property type="entry name" value="Xan_ur_permease"/>
    <property type="match status" value="1"/>
</dbReference>
<feature type="transmembrane region" description="Helical" evidence="9">
    <location>
        <begin position="20"/>
        <end position="41"/>
    </location>
</feature>
<evidence type="ECO:0000256" key="6">
    <source>
        <dbReference type="ARBA" id="ARBA00022989"/>
    </source>
</evidence>
<feature type="transmembrane region" description="Helical" evidence="9">
    <location>
        <begin position="242"/>
        <end position="259"/>
    </location>
</feature>